<evidence type="ECO:0000256" key="1">
    <source>
        <dbReference type="ARBA" id="ARBA00009276"/>
    </source>
</evidence>
<comment type="pathway">
    <text evidence="12">Porphyrin-containing compound metabolism; protoheme biosynthesis.</text>
</comment>
<evidence type="ECO:0000256" key="11">
    <source>
        <dbReference type="ARBA" id="ARBA00050019"/>
    </source>
</evidence>
<evidence type="ECO:0000256" key="2">
    <source>
        <dbReference type="ARBA" id="ARBA00014413"/>
    </source>
</evidence>
<dbReference type="RefSeq" id="WP_046721729.1">
    <property type="nucleotide sequence ID" value="NZ_KQ955883.1"/>
</dbReference>
<accession>A0A133KIP1</accession>
<evidence type="ECO:0000256" key="7">
    <source>
        <dbReference type="ARBA" id="ARBA00023133"/>
    </source>
</evidence>
<feature type="active site" evidence="12">
    <location>
        <position position="146"/>
    </location>
</feature>
<keyword evidence="4 12" id="KW-0479">Metal-binding</keyword>
<dbReference type="PANTHER" id="PTHR36843">
    <property type="entry name" value="HEME-DEPENDENT PEROXIDASE YWFI-RELATED"/>
    <property type="match status" value="1"/>
</dbReference>
<comment type="similarity">
    <text evidence="1 12">Belongs to the ChdC family. Type 1 subfamily.</text>
</comment>
<dbReference type="InterPro" id="IPR011008">
    <property type="entry name" value="Dimeric_a/b-barrel"/>
</dbReference>
<dbReference type="Gene3D" id="3.30.70.1030">
    <property type="entry name" value="Apc35880, domain 1"/>
    <property type="match status" value="2"/>
</dbReference>
<feature type="binding site" evidence="12">
    <location>
        <position position="186"/>
    </location>
    <ligand>
        <name>Fe-coproporphyrin III</name>
        <dbReference type="ChEBI" id="CHEBI:68438"/>
    </ligand>
</feature>
<evidence type="ECO:0000256" key="8">
    <source>
        <dbReference type="ARBA" id="ARBA00029882"/>
    </source>
</evidence>
<keyword evidence="7 12" id="KW-0350">Heme biosynthesis</keyword>
<proteinExistence type="inferred from homology"/>
<keyword evidence="13" id="KW-0456">Lyase</keyword>
<dbReference type="EMBL" id="LRPN01000118">
    <property type="protein sequence ID" value="KWZ79415.1"/>
    <property type="molecule type" value="Genomic_DNA"/>
</dbReference>
<evidence type="ECO:0000256" key="3">
    <source>
        <dbReference type="ARBA" id="ARBA00022617"/>
    </source>
</evidence>
<evidence type="ECO:0000256" key="5">
    <source>
        <dbReference type="ARBA" id="ARBA00023002"/>
    </source>
</evidence>
<feature type="binding site" evidence="12">
    <location>
        <position position="224"/>
    </location>
    <ligand>
        <name>Fe-coproporphyrin III</name>
        <dbReference type="ChEBI" id="CHEBI:68438"/>
    </ligand>
</feature>
<comment type="function">
    <text evidence="12">Involved in coproporphyrin-dependent heme b biosynthesis. Catalyzes the decarboxylation of Fe-coproporphyrin III (coproheme) to heme b (protoheme IX), the last step of the pathway. The reaction occurs in a stepwise manner with a three-propionate intermediate.</text>
</comment>
<feature type="binding site" evidence="12">
    <location>
        <begin position="146"/>
        <end position="150"/>
    </location>
    <ligand>
        <name>Fe-coproporphyrin III</name>
        <dbReference type="ChEBI" id="CHEBI:68438"/>
    </ligand>
</feature>
<reference evidence="14" key="1">
    <citation type="submission" date="2016-01" db="EMBL/GenBank/DDBJ databases">
        <authorList>
            <person name="Mitreva M."/>
            <person name="Pepin K.H."/>
            <person name="Mihindukulasuriya K.A."/>
            <person name="Fulton R."/>
            <person name="Fronick C."/>
            <person name="O'Laughlin M."/>
            <person name="Miner T."/>
            <person name="Herter B."/>
            <person name="Rosa B.A."/>
            <person name="Cordes M."/>
            <person name="Tomlinson C."/>
            <person name="Wollam A."/>
            <person name="Palsikar V.B."/>
            <person name="Mardis E.R."/>
            <person name="Wilson R.K."/>
        </authorList>
    </citation>
    <scope>NUCLEOTIDE SEQUENCE [LARGE SCALE GENOMIC DNA]</scope>
    <source>
        <strain evidence="14">GED7749B</strain>
    </source>
</reference>
<dbReference type="GO" id="GO:0004601">
    <property type="term" value="F:peroxidase activity"/>
    <property type="evidence" value="ECO:0007669"/>
    <property type="project" value="InterPro"/>
</dbReference>
<dbReference type="GO" id="GO:0016634">
    <property type="term" value="F:oxidoreductase activity, acting on the CH-CH group of donors, oxygen as acceptor"/>
    <property type="evidence" value="ECO:0007669"/>
    <property type="project" value="UniProtKB-UniRule"/>
</dbReference>
<evidence type="ECO:0000313" key="14">
    <source>
        <dbReference type="Proteomes" id="UP000070376"/>
    </source>
</evidence>
<gene>
    <name evidence="12" type="primary">chdC</name>
    <name evidence="13" type="ORF">HMPREF3213_02761</name>
</gene>
<evidence type="ECO:0000256" key="9">
    <source>
        <dbReference type="ARBA" id="ARBA00030236"/>
    </source>
</evidence>
<evidence type="ECO:0000313" key="13">
    <source>
        <dbReference type="EMBL" id="KWZ79415.1"/>
    </source>
</evidence>
<dbReference type="GO" id="GO:0046872">
    <property type="term" value="F:metal ion binding"/>
    <property type="evidence" value="ECO:0007669"/>
    <property type="project" value="UniProtKB-KW"/>
</dbReference>
<comment type="catalytic activity">
    <reaction evidence="10">
        <text>Fe-coproporphyrin III + 2 H2O2 + 2 H(+) = heme b + 2 CO2 + 4 H2O</text>
        <dbReference type="Rhea" id="RHEA:56516"/>
        <dbReference type="ChEBI" id="CHEBI:15377"/>
        <dbReference type="ChEBI" id="CHEBI:15378"/>
        <dbReference type="ChEBI" id="CHEBI:16240"/>
        <dbReference type="ChEBI" id="CHEBI:16526"/>
        <dbReference type="ChEBI" id="CHEBI:60344"/>
        <dbReference type="ChEBI" id="CHEBI:68438"/>
        <dbReference type="EC" id="1.3.98.5"/>
    </reaction>
    <physiologicalReaction direction="left-to-right" evidence="10">
        <dbReference type="Rhea" id="RHEA:56517"/>
    </physiologicalReaction>
</comment>
<keyword evidence="5 12" id="KW-0560">Oxidoreductase</keyword>
<dbReference type="NCBIfam" id="NF008913">
    <property type="entry name" value="PRK12276.1"/>
    <property type="match status" value="1"/>
</dbReference>
<dbReference type="InterPro" id="IPR010644">
    <property type="entry name" value="ChdC/CLD"/>
</dbReference>
<organism evidence="13 14">
    <name type="scientific">Heyndrickxia coagulans</name>
    <name type="common">Weizmannia coagulans</name>
    <dbReference type="NCBI Taxonomy" id="1398"/>
    <lineage>
        <taxon>Bacteria</taxon>
        <taxon>Bacillati</taxon>
        <taxon>Bacillota</taxon>
        <taxon>Bacilli</taxon>
        <taxon>Bacillales</taxon>
        <taxon>Bacillaceae</taxon>
        <taxon>Heyndrickxia</taxon>
    </lineage>
</organism>
<evidence type="ECO:0000256" key="12">
    <source>
        <dbReference type="HAMAP-Rule" id="MF_01442"/>
    </source>
</evidence>
<keyword evidence="3 12" id="KW-0349">Heme</keyword>
<comment type="cofactor">
    <cofactor evidence="12">
        <name>Fe-coproporphyrin III</name>
        <dbReference type="ChEBI" id="CHEBI:68438"/>
    </cofactor>
    <text evidence="12">Fe-coproporphyrin III acts as both substrate and redox cofactor.</text>
</comment>
<comment type="catalytic activity">
    <reaction evidence="12">
        <text>Fe-coproporphyrin III + H2O2 + H(+) = harderoheme III + CO2 + 2 H2O</text>
        <dbReference type="Rhea" id="RHEA:57940"/>
        <dbReference type="ChEBI" id="CHEBI:15377"/>
        <dbReference type="ChEBI" id="CHEBI:15378"/>
        <dbReference type="ChEBI" id="CHEBI:16240"/>
        <dbReference type="ChEBI" id="CHEBI:16526"/>
        <dbReference type="ChEBI" id="CHEBI:68438"/>
        <dbReference type="ChEBI" id="CHEBI:142463"/>
    </reaction>
</comment>
<name>A0A133KIP1_HEYCO</name>
<comment type="caution">
    <text evidence="13">The sequence shown here is derived from an EMBL/GenBank/DDBJ whole genome shotgun (WGS) entry which is preliminary data.</text>
</comment>
<dbReference type="Proteomes" id="UP000070376">
    <property type="component" value="Unassembled WGS sequence"/>
</dbReference>
<feature type="binding site" description="axial binding residue" evidence="12">
    <location>
        <position position="173"/>
    </location>
    <ligand>
        <name>Fe-coproporphyrin III</name>
        <dbReference type="ChEBI" id="CHEBI:68438"/>
    </ligand>
    <ligandPart>
        <name>Fe</name>
        <dbReference type="ChEBI" id="CHEBI:18248"/>
    </ligandPart>
</feature>
<dbReference type="SUPFAM" id="SSF54909">
    <property type="entry name" value="Dimeric alpha+beta barrel"/>
    <property type="match status" value="1"/>
</dbReference>
<feature type="binding site" evidence="12">
    <location>
        <position position="132"/>
    </location>
    <ligand>
        <name>Fe-coproporphyrin III</name>
        <dbReference type="ChEBI" id="CHEBI:68438"/>
    </ligand>
</feature>
<dbReference type="InterPro" id="IPR031332">
    <property type="entry name" value="CHDC"/>
</dbReference>
<evidence type="ECO:0000256" key="10">
    <source>
        <dbReference type="ARBA" id="ARBA00049896"/>
    </source>
</evidence>
<dbReference type="EC" id="1.3.98.5" evidence="11 12"/>
<dbReference type="AlphaFoldDB" id="A0A133KIP1"/>
<evidence type="ECO:0000256" key="6">
    <source>
        <dbReference type="ARBA" id="ARBA00023004"/>
    </source>
</evidence>
<dbReference type="GO" id="GO:0020037">
    <property type="term" value="F:heme binding"/>
    <property type="evidence" value="ECO:0007669"/>
    <property type="project" value="InterPro"/>
</dbReference>
<keyword evidence="6 12" id="KW-0408">Iron</keyword>
<evidence type="ECO:0000256" key="4">
    <source>
        <dbReference type="ARBA" id="ARBA00022723"/>
    </source>
</evidence>
<dbReference type="GO" id="GO:0006785">
    <property type="term" value="P:heme B biosynthetic process"/>
    <property type="evidence" value="ECO:0007669"/>
    <property type="project" value="UniProtKB-UniRule"/>
</dbReference>
<dbReference type="Pfam" id="PF06778">
    <property type="entry name" value="Chlor_dismutase"/>
    <property type="match status" value="1"/>
</dbReference>
<dbReference type="HAMAP" id="MF_01442">
    <property type="entry name" value="Coproheme_decarbox_1"/>
    <property type="match status" value="1"/>
</dbReference>
<dbReference type="PATRIC" id="fig|1398.22.peg.2770"/>
<comment type="catalytic activity">
    <reaction evidence="12">
        <text>harderoheme III + H2O2 + H(+) = heme b + CO2 + 2 H2O</text>
        <dbReference type="Rhea" id="RHEA:57944"/>
        <dbReference type="ChEBI" id="CHEBI:15377"/>
        <dbReference type="ChEBI" id="CHEBI:15378"/>
        <dbReference type="ChEBI" id="CHEBI:16240"/>
        <dbReference type="ChEBI" id="CHEBI:16526"/>
        <dbReference type="ChEBI" id="CHEBI:60344"/>
        <dbReference type="ChEBI" id="CHEBI:142463"/>
    </reaction>
</comment>
<dbReference type="GO" id="GO:0016829">
    <property type="term" value="F:lyase activity"/>
    <property type="evidence" value="ECO:0007669"/>
    <property type="project" value="UniProtKB-KW"/>
</dbReference>
<sequence length="251" mass="29155">MSEAAETLDGWYSLHDFRSLDWAGWKALPAEERDAAVKEFRQFLQQLDAIQSKHEGAYALYTITGQKADFVLWTMRPALEDLEEIETAFNKLRIADFTIPAYSYIGVNELSNYVRGGKADESAYENPRVRERLYPTLPKSKYFCFYPMDKRREGNDNWYMLPMEERKELMKSHGLIGRKYAGKVKQYILGSTGLDDYEWGVALLSDDALQFKKIVYEMRFDEASARYGEFGPFYVGSLLDEERLTSYLHIG</sequence>
<dbReference type="PANTHER" id="PTHR36843:SF1">
    <property type="entry name" value="COPROHEME DECARBOXYLASE"/>
    <property type="match status" value="1"/>
</dbReference>
<protein>
    <recommendedName>
        <fullName evidence="2 12">Coproheme decarboxylase</fullName>
        <ecNumber evidence="11 12">1.3.98.5</ecNumber>
    </recommendedName>
    <alternativeName>
        <fullName evidence="8 12">Coproheme III oxidative decarboxylase</fullName>
    </alternativeName>
    <alternativeName>
        <fullName evidence="9 12">Hydrogen peroxide-dependent heme synthase</fullName>
    </alternativeName>
</protein>